<evidence type="ECO:0000313" key="3">
    <source>
        <dbReference type="EMBL" id="RKP08445.1"/>
    </source>
</evidence>
<dbReference type="AlphaFoldDB" id="A0A4P9XQX2"/>
<dbReference type="Gene3D" id="1.20.1280.50">
    <property type="match status" value="1"/>
</dbReference>
<dbReference type="InterPro" id="IPR001810">
    <property type="entry name" value="F-box_dom"/>
</dbReference>
<reference evidence="4" key="1">
    <citation type="journal article" date="2018" name="Nat. Microbiol.">
        <title>Leveraging single-cell genomics to expand the fungal tree of life.</title>
        <authorList>
            <person name="Ahrendt S.R."/>
            <person name="Quandt C.A."/>
            <person name="Ciobanu D."/>
            <person name="Clum A."/>
            <person name="Salamov A."/>
            <person name="Andreopoulos B."/>
            <person name="Cheng J.F."/>
            <person name="Woyke T."/>
            <person name="Pelin A."/>
            <person name="Henrissat B."/>
            <person name="Reynolds N.K."/>
            <person name="Benny G.L."/>
            <person name="Smith M.E."/>
            <person name="James T.Y."/>
            <person name="Grigoriev I.V."/>
        </authorList>
    </citation>
    <scope>NUCLEOTIDE SEQUENCE [LARGE SCALE GENOMIC DNA]</scope>
    <source>
        <strain evidence="4">RSA 1356</strain>
    </source>
</reference>
<dbReference type="InterPro" id="IPR036047">
    <property type="entry name" value="F-box-like_dom_sf"/>
</dbReference>
<sequence>MHSTQHYCQRTAAMMVGDVALVIVLSILHARPPLTAQTMDYRLPTMLRTYFRRRKPYASEILQTIFSDLSAQERVTAACASKRFYLIIADDDEYWKQQFDLCYSETSVSVKEWLQWFDETVDYMEEGYCIHSLNSYTANGTSWFRRYTARKQLESNWKRGRGQSFICNYPTDATDAENSVKSPLNMLTASIWGTLVRVGKYLRANWLVFRTKDNMNRGKAYIYDLTKDEPTPCVSTYYGWHTYKIHELRGSKAIIYAAHVGSRDDIPSTQPQDISYDQWTYRASSIGSGNMQLCWTLWRVTHFSLCTEKAEELSPEFFVSRPNSEWKSRQLTDDSYLIWRDAKSYSGFMIVHSVLKGIQFAKEFTGTAPTVSINNDRVIMSNETEWSVTTLSTRQLTHKTKIGEGLTYIGTAFERFWVARNTKKGVTIFDVEYDDEFSSNFYRNAIASISVFDRGISIWGITHATLAAAIIVDDVALAAVLSIVHARPPLTSTDNGDAYWKQQFDLCYPETSVSVQEWLQWFEKATVRVKEKSNQKPLSSYISSDISEVSILSLPLSWFRRYTARKQLESNWKRGHGHSIICSYPAGTANAEKNAKPSLDMLATSIWGTLVRVGKCIYYSPLQDKGSKLVSLKAPGTHASTLHLCTEKAEALSTQFSVSSPNSKWKSRQLTGDNYLIWRDAKNGDGFIIVHSVRSDIQFAKEFTGATPTVSIDNDRVIMSTETECTKIGDDLTYIGTALERFWVARHLQKRIVTFDVEYEDEVSSNPHRHIVDSISVSDRGIHFALMHKWTSIYSMQKAVCKTTISPTVLKHPKHNFELFKWAKTWMLPASVATN</sequence>
<keyword evidence="1" id="KW-1133">Transmembrane helix</keyword>
<keyword evidence="1" id="KW-0812">Transmembrane</keyword>
<gene>
    <name evidence="3" type="ORF">THASP1DRAFT_23560</name>
</gene>
<accession>A0A4P9XQX2</accession>
<evidence type="ECO:0000259" key="2">
    <source>
        <dbReference type="Pfam" id="PF12937"/>
    </source>
</evidence>
<dbReference type="Pfam" id="PF12937">
    <property type="entry name" value="F-box-like"/>
    <property type="match status" value="1"/>
</dbReference>
<evidence type="ECO:0000256" key="1">
    <source>
        <dbReference type="SAM" id="Phobius"/>
    </source>
</evidence>
<keyword evidence="4" id="KW-1185">Reference proteome</keyword>
<keyword evidence="1" id="KW-0472">Membrane</keyword>
<evidence type="ECO:0000313" key="4">
    <source>
        <dbReference type="Proteomes" id="UP000271241"/>
    </source>
</evidence>
<name>A0A4P9XQX2_9FUNG</name>
<protein>
    <recommendedName>
        <fullName evidence="2">F-box domain-containing protein</fullName>
    </recommendedName>
</protein>
<dbReference type="SUPFAM" id="SSF81383">
    <property type="entry name" value="F-box domain"/>
    <property type="match status" value="1"/>
</dbReference>
<feature type="domain" description="F-box" evidence="2">
    <location>
        <begin position="59"/>
        <end position="99"/>
    </location>
</feature>
<dbReference type="EMBL" id="KZ992602">
    <property type="protein sequence ID" value="RKP08445.1"/>
    <property type="molecule type" value="Genomic_DNA"/>
</dbReference>
<proteinExistence type="predicted"/>
<dbReference type="Proteomes" id="UP000271241">
    <property type="component" value="Unassembled WGS sequence"/>
</dbReference>
<dbReference type="CDD" id="cd09917">
    <property type="entry name" value="F-box_SF"/>
    <property type="match status" value="1"/>
</dbReference>
<organism evidence="3 4">
    <name type="scientific">Thamnocephalis sphaerospora</name>
    <dbReference type="NCBI Taxonomy" id="78915"/>
    <lineage>
        <taxon>Eukaryota</taxon>
        <taxon>Fungi</taxon>
        <taxon>Fungi incertae sedis</taxon>
        <taxon>Zoopagomycota</taxon>
        <taxon>Zoopagomycotina</taxon>
        <taxon>Zoopagomycetes</taxon>
        <taxon>Zoopagales</taxon>
        <taxon>Sigmoideomycetaceae</taxon>
        <taxon>Thamnocephalis</taxon>
    </lineage>
</organism>
<feature type="transmembrane region" description="Helical" evidence="1">
    <location>
        <begin position="12"/>
        <end position="30"/>
    </location>
</feature>